<accession>A0A445MZX3</accession>
<dbReference type="Pfam" id="PF10049">
    <property type="entry name" value="DUF2283"/>
    <property type="match status" value="1"/>
</dbReference>
<dbReference type="AlphaFoldDB" id="A0A445MZX3"/>
<name>A0A445MZX3_9BACT</name>
<protein>
    <recommendedName>
        <fullName evidence="2">DUF2283 domain-containing protein</fullName>
    </recommendedName>
</protein>
<evidence type="ECO:0008006" key="2">
    <source>
        <dbReference type="Google" id="ProtNLM"/>
    </source>
</evidence>
<evidence type="ECO:0000313" key="1">
    <source>
        <dbReference type="EMBL" id="SPD74989.1"/>
    </source>
</evidence>
<organism evidence="1">
    <name type="scientific">uncultured Desulfobacterium sp</name>
    <dbReference type="NCBI Taxonomy" id="201089"/>
    <lineage>
        <taxon>Bacteria</taxon>
        <taxon>Pseudomonadati</taxon>
        <taxon>Thermodesulfobacteriota</taxon>
        <taxon>Desulfobacteria</taxon>
        <taxon>Desulfobacterales</taxon>
        <taxon>Desulfobacteriaceae</taxon>
        <taxon>Desulfobacterium</taxon>
        <taxon>environmental samples</taxon>
    </lineage>
</organism>
<gene>
    <name evidence="1" type="ORF">PITCH_A400024</name>
</gene>
<sequence length="69" mass="7843">MGDFGVYYDEKRDVLYFGKEGQEEECMELAPGVNVELDDSGQVIGLEIFDAASRFRHVIKPMEQRIEAA</sequence>
<reference evidence="1" key="1">
    <citation type="submission" date="2018-01" db="EMBL/GenBank/DDBJ databases">
        <authorList>
            <person name="Regsiter A."/>
            <person name="William W."/>
        </authorList>
    </citation>
    <scope>NUCLEOTIDE SEQUENCE</scope>
    <source>
        <strain evidence="1">TRIP AH-1</strain>
    </source>
</reference>
<dbReference type="EMBL" id="OJIN01000182">
    <property type="protein sequence ID" value="SPD74989.1"/>
    <property type="molecule type" value="Genomic_DNA"/>
</dbReference>
<dbReference type="InterPro" id="IPR019270">
    <property type="entry name" value="DUF2283"/>
</dbReference>
<proteinExistence type="predicted"/>